<evidence type="ECO:0000313" key="7">
    <source>
        <dbReference type="Proteomes" id="UP000315115"/>
    </source>
</evidence>
<evidence type="ECO:0000259" key="3">
    <source>
        <dbReference type="Pfam" id="PF13505"/>
    </source>
</evidence>
<dbReference type="AlphaFoldDB" id="A0A2K7SY94"/>
<dbReference type="GeneID" id="47657272"/>
<dbReference type="EMBL" id="MKFT01000004">
    <property type="protein sequence ID" value="OHY95026.1"/>
    <property type="molecule type" value="Genomic_DNA"/>
</dbReference>
<protein>
    <submittedName>
        <fullName evidence="4">Outer membrane protein</fullName>
    </submittedName>
</protein>
<proteinExistence type="predicted"/>
<accession>A0A2K7SY94</accession>
<dbReference type="Pfam" id="PF13505">
    <property type="entry name" value="OMP_b-brl"/>
    <property type="match status" value="1"/>
</dbReference>
<reference evidence="4" key="3">
    <citation type="journal article" date="2020" name="Microbiol. Resour. Announc.">
        <title>Complete Genome Sequence of Vibrio rotiferianus Strain AM7.</title>
        <authorList>
            <person name="Miyazaki K."/>
            <person name="Wiseschart A."/>
            <person name="Pootanakit K."/>
            <person name="Kitahara K."/>
        </authorList>
    </citation>
    <scope>NUCLEOTIDE SEQUENCE</scope>
    <source>
        <strain evidence="4">AM7</strain>
    </source>
</reference>
<evidence type="ECO:0000256" key="2">
    <source>
        <dbReference type="SAM" id="SignalP"/>
    </source>
</evidence>
<dbReference type="Proteomes" id="UP000315115">
    <property type="component" value="Chromosome 1"/>
</dbReference>
<reference evidence="7" key="2">
    <citation type="submission" date="2019-07" db="EMBL/GenBank/DDBJ databases">
        <title>Complete Genome Sequences of Vibrion rotiferianus strain AM7.</title>
        <authorList>
            <person name="Miyazaki K."/>
            <person name="Wiseschart A."/>
            <person name="Pootanakit K."/>
            <person name="Ishimori K."/>
            <person name="Kitahara K."/>
        </authorList>
    </citation>
    <scope>NUCLEOTIDE SEQUENCE [LARGE SCALE GENOMIC DNA]</scope>
    <source>
        <strain evidence="7">AM7</strain>
    </source>
</reference>
<sequence>MKNAIFLLSTIALSASAYAAQPKDQDMYFYLGSGNIGYETPKFGSNTESELANPHITIGWGKNINEYFSVEGVVRYTQSELKFQPTSEKINLHYYQFGVSGLATSPYLGDTPFKLFGRASALLTQAEMYIESLDNVDDNSGVMFNVGGGLQWDIDQNFWLKAEYVYGFADVELDDFYDKYDGFQISIGKNF</sequence>
<dbReference type="RefSeq" id="WP_010447071.1">
    <property type="nucleotide sequence ID" value="NZ_AP019798.1"/>
</dbReference>
<keyword evidence="6" id="KW-1185">Reference proteome</keyword>
<evidence type="ECO:0000313" key="6">
    <source>
        <dbReference type="Proteomes" id="UP000180133"/>
    </source>
</evidence>
<dbReference type="KEGG" id="vro:BSZ04_18460"/>
<evidence type="ECO:0000256" key="1">
    <source>
        <dbReference type="ARBA" id="ARBA00022729"/>
    </source>
</evidence>
<dbReference type="SUPFAM" id="SSF56925">
    <property type="entry name" value="OMPA-like"/>
    <property type="match status" value="1"/>
</dbReference>
<feature type="domain" description="Outer membrane protein beta-barrel" evidence="3">
    <location>
        <begin position="7"/>
        <end position="191"/>
    </location>
</feature>
<dbReference type="OrthoDB" id="5872423at2"/>
<dbReference type="EMBL" id="AP019798">
    <property type="protein sequence ID" value="BBL88303.1"/>
    <property type="molecule type" value="Genomic_DNA"/>
</dbReference>
<evidence type="ECO:0000313" key="4">
    <source>
        <dbReference type="EMBL" id="BBL88303.1"/>
    </source>
</evidence>
<name>A0A2K7SY94_9VIBR</name>
<dbReference type="InterPro" id="IPR027385">
    <property type="entry name" value="Beta-barrel_OMP"/>
</dbReference>
<dbReference type="InterPro" id="IPR011250">
    <property type="entry name" value="OMP/PagP_B-barrel"/>
</dbReference>
<keyword evidence="1 2" id="KW-0732">Signal</keyword>
<feature type="chain" id="PRO_5044576871" evidence="2">
    <location>
        <begin position="20"/>
        <end position="191"/>
    </location>
</feature>
<reference evidence="5 6" key="1">
    <citation type="submission" date="2016-09" db="EMBL/GenBank/DDBJ databases">
        <title>Isolation, identification and antibiotic sensitivity analysis of bacterial pathogen from juvenile Hippocampus erectus with tail-rotted disease.</title>
        <authorList>
            <person name="Yang Q."/>
        </authorList>
    </citation>
    <scope>NUCLEOTIDE SEQUENCE [LARGE SCALE GENOMIC DNA]</scope>
    <source>
        <strain evidence="5 6">HM-10</strain>
    </source>
</reference>
<organism evidence="4 7">
    <name type="scientific">Vibrio rotiferianus</name>
    <dbReference type="NCBI Taxonomy" id="190895"/>
    <lineage>
        <taxon>Bacteria</taxon>
        <taxon>Pseudomonadati</taxon>
        <taxon>Pseudomonadota</taxon>
        <taxon>Gammaproteobacteria</taxon>
        <taxon>Vibrionales</taxon>
        <taxon>Vibrionaceae</taxon>
        <taxon>Vibrio</taxon>
    </lineage>
</organism>
<dbReference type="Proteomes" id="UP000180133">
    <property type="component" value="Unassembled WGS sequence"/>
</dbReference>
<feature type="signal peptide" evidence="2">
    <location>
        <begin position="1"/>
        <end position="19"/>
    </location>
</feature>
<gene>
    <name evidence="5" type="ORF">BI375_15390</name>
    <name evidence="4" type="ORF">VroAM7_09560</name>
</gene>
<evidence type="ECO:0000313" key="5">
    <source>
        <dbReference type="EMBL" id="OHY95026.1"/>
    </source>
</evidence>
<dbReference type="Gene3D" id="2.40.160.20">
    <property type="match status" value="1"/>
</dbReference>